<accession>A0A060UPV7</accession>
<evidence type="ECO:0000256" key="1">
    <source>
        <dbReference type="SAM" id="MobiDB-lite"/>
    </source>
</evidence>
<evidence type="ECO:0000313" key="2">
    <source>
        <dbReference type="EMBL" id="CDQ08594.1"/>
    </source>
</evidence>
<comment type="caution">
    <text evidence="2">The sequence shown here is derived from an EMBL/GenBank/DDBJ whole genome shotgun (WGS) entry which is preliminary data.</text>
</comment>
<dbReference type="EMBL" id="CCCS020000002">
    <property type="protein sequence ID" value="CDQ08594.1"/>
    <property type="molecule type" value="Genomic_DNA"/>
</dbReference>
<sequence length="79" mass="8626">MTRPPDKLTTTTNPSACARGGMPELHTGRMYRTVFMYRRAPDVKKPQAQAEGLVVVVSRGRDTSKALLFPGIDCSPGHP</sequence>
<protein>
    <submittedName>
        <fullName evidence="2">Uncharacterized protein</fullName>
    </submittedName>
</protein>
<proteinExistence type="predicted"/>
<reference evidence="2" key="1">
    <citation type="submission" date="2014-03" db="EMBL/GenBank/DDBJ databases">
        <authorList>
            <person name="Genoscope - CEA"/>
        </authorList>
    </citation>
    <scope>NUCLEOTIDE SEQUENCE [LARGE SCALE GENOMIC DNA]</scope>
    <source>
        <strain evidence="2">CF27</strain>
    </source>
</reference>
<name>A0A060UPV7_9PROT</name>
<feature type="region of interest" description="Disordered" evidence="1">
    <location>
        <begin position="1"/>
        <end position="23"/>
    </location>
</feature>
<reference evidence="2" key="2">
    <citation type="submission" date="2014-07" db="EMBL/GenBank/DDBJ databases">
        <title>Initial genome analysis of the psychrotolerant acidophile Acidithiobacillus ferrivorans CF27: insights into iron and sulfur oxidation pathways and into biofilm formation.</title>
        <authorList>
            <person name="Talla E."/>
            <person name="Hedrich S."/>
            <person name="Mangenot S."/>
            <person name="Ji B."/>
            <person name="Johnson D.B."/>
            <person name="Barbe V."/>
            <person name="Bonnefoy V."/>
        </authorList>
    </citation>
    <scope>NUCLEOTIDE SEQUENCE [LARGE SCALE GENOMIC DNA]</scope>
    <source>
        <strain evidence="2">CF27</strain>
    </source>
</reference>
<dbReference type="AlphaFoldDB" id="A0A060UPV7"/>
<gene>
    <name evidence="2" type="ORF">AFERRI_100029</name>
</gene>
<organism evidence="2">
    <name type="scientific">Acidithiobacillus ferrivorans</name>
    <dbReference type="NCBI Taxonomy" id="160808"/>
    <lineage>
        <taxon>Bacteria</taxon>
        <taxon>Pseudomonadati</taxon>
        <taxon>Pseudomonadota</taxon>
        <taxon>Acidithiobacillia</taxon>
        <taxon>Acidithiobacillales</taxon>
        <taxon>Acidithiobacillaceae</taxon>
        <taxon>Acidithiobacillus</taxon>
    </lineage>
</organism>